<evidence type="ECO:0000313" key="2">
    <source>
        <dbReference type="EMBL" id="GAA4625680.1"/>
    </source>
</evidence>
<comment type="caution">
    <text evidence="2">The sequence shown here is derived from an EMBL/GenBank/DDBJ whole genome shotgun (WGS) entry which is preliminary data.</text>
</comment>
<evidence type="ECO:0000256" key="1">
    <source>
        <dbReference type="SAM" id="MobiDB-lite"/>
    </source>
</evidence>
<reference evidence="3" key="1">
    <citation type="journal article" date="2019" name="Int. J. Syst. Evol. Microbiol.">
        <title>The Global Catalogue of Microorganisms (GCM) 10K type strain sequencing project: providing services to taxonomists for standard genome sequencing and annotation.</title>
        <authorList>
            <consortium name="The Broad Institute Genomics Platform"/>
            <consortium name="The Broad Institute Genome Sequencing Center for Infectious Disease"/>
            <person name="Wu L."/>
            <person name="Ma J."/>
        </authorList>
    </citation>
    <scope>NUCLEOTIDE SEQUENCE [LARGE SCALE GENOMIC DNA]</scope>
    <source>
        <strain evidence="3">JCM 17939</strain>
    </source>
</reference>
<dbReference type="RefSeq" id="WP_345431477.1">
    <property type="nucleotide sequence ID" value="NZ_BAABHK010000004.1"/>
</dbReference>
<accession>A0ABP8UAT1</accession>
<sequence>MPRAAAELYRTLPAEFTRHVPEHGSRRVLSAIAAELEHRSPAELAERIARNWEHWRYRTSAREPVRGSVAVAIRLARRGIDCPDVRCEDGHQLDLEAPCKACEQLAVERISGSVEEPPGERPGADRALRRAPAARSSGDEPLHQDRRGRVDVPTAAAAAARPPADAARYGALARALLKARTDAERDAIPCQPQKAGLRPWSGSDTRGHLIRR</sequence>
<evidence type="ECO:0008006" key="4">
    <source>
        <dbReference type="Google" id="ProtNLM"/>
    </source>
</evidence>
<name>A0ABP8UAT1_9ACTN</name>
<proteinExistence type="predicted"/>
<keyword evidence="3" id="KW-1185">Reference proteome</keyword>
<feature type="compositionally biased region" description="Basic and acidic residues" evidence="1">
    <location>
        <begin position="118"/>
        <end position="128"/>
    </location>
</feature>
<feature type="compositionally biased region" description="Low complexity" evidence="1">
    <location>
        <begin position="155"/>
        <end position="164"/>
    </location>
</feature>
<dbReference type="Proteomes" id="UP001501442">
    <property type="component" value="Unassembled WGS sequence"/>
</dbReference>
<feature type="region of interest" description="Disordered" evidence="1">
    <location>
        <begin position="112"/>
        <end position="164"/>
    </location>
</feature>
<dbReference type="EMBL" id="BAABHK010000004">
    <property type="protein sequence ID" value="GAA4625680.1"/>
    <property type="molecule type" value="Genomic_DNA"/>
</dbReference>
<gene>
    <name evidence="2" type="ORF">GCM10023196_030780</name>
</gene>
<feature type="compositionally biased region" description="Basic and acidic residues" evidence="1">
    <location>
        <begin position="137"/>
        <end position="150"/>
    </location>
</feature>
<feature type="region of interest" description="Disordered" evidence="1">
    <location>
        <begin position="181"/>
        <end position="212"/>
    </location>
</feature>
<evidence type="ECO:0000313" key="3">
    <source>
        <dbReference type="Proteomes" id="UP001501442"/>
    </source>
</evidence>
<organism evidence="2 3">
    <name type="scientific">Actinoallomurus vinaceus</name>
    <dbReference type="NCBI Taxonomy" id="1080074"/>
    <lineage>
        <taxon>Bacteria</taxon>
        <taxon>Bacillati</taxon>
        <taxon>Actinomycetota</taxon>
        <taxon>Actinomycetes</taxon>
        <taxon>Streptosporangiales</taxon>
        <taxon>Thermomonosporaceae</taxon>
        <taxon>Actinoallomurus</taxon>
    </lineage>
</organism>
<protein>
    <recommendedName>
        <fullName evidence="4">Transposase</fullName>
    </recommendedName>
</protein>